<dbReference type="InterPro" id="IPR050072">
    <property type="entry name" value="Peptidase_M20A"/>
</dbReference>
<sequence>MNVGFSLNISKEIEVLFNKLVSIRSDTGTVLEKDVEEYIYNWISKIEYFNNNPQMYGKYPLKNDYLGRSVVWALLKGNGKRTVILLHHHDVVDALDYGSLMEYAYSPDLLKEKLHLLGISKDVKSDLDSGEWIFGRGTADMKAGAAIQLTLLKQYSKIKDFNGNILLLSVPDEEALSSGMREGVNLLVELKHQYELDYTIIINSEPHEREKSNIGALYEGSVGKIMPLIYVRGKKAHIKDVFSGFNPMILLNEIVKRTELNPDFSDVIGDEVSPPPSWLYSRDRKKFYDVSIPEAAGGYFNILTLKRTPKDILKQLKEICEEATKDVTNFVSSNYEGFKKKTKIQGNKLKLQIKVKSFNELYGEALSNSGEKFVKDYTRTIEKIKDDIQNNKISIPESTFVIIEKTLEYVKDLSPMVIIAFSPPYYPHVSNIDFKGLSKAVLNLNDTINDFSKHSWNEEYKKYNYFMGISDMSYVALTSSEEVIPYIGPNMPLWGNLYNIPFEHMKELSIPAINIGPWGKDLHKLSERVLKRDLLERTPKLIKLAIENLLKG</sequence>
<organism evidence="1 2">
    <name type="scientific">Paramaledivibacter caminithermalis (strain DSM 15212 / CIP 107654 / DViRD3)</name>
    <name type="common">Clostridium caminithermale</name>
    <dbReference type="NCBI Taxonomy" id="1121301"/>
    <lineage>
        <taxon>Bacteria</taxon>
        <taxon>Bacillati</taxon>
        <taxon>Bacillota</taxon>
        <taxon>Clostridia</taxon>
        <taxon>Peptostreptococcales</taxon>
        <taxon>Caminicellaceae</taxon>
        <taxon>Paramaledivibacter</taxon>
    </lineage>
</organism>
<dbReference type="STRING" id="1121301.SAMN02745912_02551"/>
<reference evidence="1 2" key="1">
    <citation type="submission" date="2016-11" db="EMBL/GenBank/DDBJ databases">
        <authorList>
            <person name="Jaros S."/>
            <person name="Januszkiewicz K."/>
            <person name="Wedrychowicz H."/>
        </authorList>
    </citation>
    <scope>NUCLEOTIDE SEQUENCE [LARGE SCALE GENOMIC DNA]</scope>
    <source>
        <strain evidence="1 2">DSM 15212</strain>
    </source>
</reference>
<dbReference type="PANTHER" id="PTHR43808">
    <property type="entry name" value="ACETYLORNITHINE DEACETYLASE"/>
    <property type="match status" value="1"/>
</dbReference>
<dbReference type="SUPFAM" id="SSF53187">
    <property type="entry name" value="Zn-dependent exopeptidases"/>
    <property type="match status" value="1"/>
</dbReference>
<dbReference type="Proteomes" id="UP000184465">
    <property type="component" value="Unassembled WGS sequence"/>
</dbReference>
<accession>A0A1M6QEJ3</accession>
<proteinExistence type="predicted"/>
<name>A0A1M6QEJ3_PARC5</name>
<keyword evidence="2" id="KW-1185">Reference proteome</keyword>
<dbReference type="PANTHER" id="PTHR43808:SF27">
    <property type="entry name" value="PROTEIN ROCB"/>
    <property type="match status" value="1"/>
</dbReference>
<gene>
    <name evidence="1" type="ORF">SAMN02745912_02551</name>
</gene>
<dbReference type="AlphaFoldDB" id="A0A1M6QEJ3"/>
<dbReference type="RefSeq" id="WP_073150652.1">
    <property type="nucleotide sequence ID" value="NZ_FRAG01000033.1"/>
</dbReference>
<dbReference type="InterPro" id="IPR012166">
    <property type="entry name" value="Uncharacterised_RocB"/>
</dbReference>
<protein>
    <submittedName>
        <fullName evidence="1">Arginine utilization protein RocB</fullName>
    </submittedName>
</protein>
<dbReference type="PIRSF" id="PIRSF010386">
    <property type="entry name" value="RocB"/>
    <property type="match status" value="1"/>
</dbReference>
<dbReference type="EMBL" id="FRAG01000033">
    <property type="protein sequence ID" value="SHK18588.1"/>
    <property type="molecule type" value="Genomic_DNA"/>
</dbReference>
<dbReference type="InterPro" id="IPR002933">
    <property type="entry name" value="Peptidase_M20"/>
</dbReference>
<dbReference type="GO" id="GO:0016787">
    <property type="term" value="F:hydrolase activity"/>
    <property type="evidence" value="ECO:0007669"/>
    <property type="project" value="InterPro"/>
</dbReference>
<dbReference type="Gene3D" id="3.40.630.10">
    <property type="entry name" value="Zn peptidases"/>
    <property type="match status" value="1"/>
</dbReference>
<evidence type="ECO:0000313" key="2">
    <source>
        <dbReference type="Proteomes" id="UP000184465"/>
    </source>
</evidence>
<evidence type="ECO:0000313" key="1">
    <source>
        <dbReference type="EMBL" id="SHK18588.1"/>
    </source>
</evidence>
<dbReference type="Pfam" id="PF01546">
    <property type="entry name" value="Peptidase_M20"/>
    <property type="match status" value="1"/>
</dbReference>